<gene>
    <name evidence="2" type="ORF">CLV40_110204</name>
</gene>
<proteinExistence type="predicted"/>
<protein>
    <submittedName>
        <fullName evidence="2">Uncharacterized protein</fullName>
    </submittedName>
</protein>
<feature type="compositionally biased region" description="Basic and acidic residues" evidence="1">
    <location>
        <begin position="137"/>
        <end position="150"/>
    </location>
</feature>
<comment type="caution">
    <text evidence="2">The sequence shown here is derived from an EMBL/GenBank/DDBJ whole genome shotgun (WGS) entry which is preliminary data.</text>
</comment>
<dbReference type="Proteomes" id="UP000239203">
    <property type="component" value="Unassembled WGS sequence"/>
</dbReference>
<dbReference type="AlphaFoldDB" id="A0A2S6GMU2"/>
<dbReference type="OrthoDB" id="3700292at2"/>
<dbReference type="EMBL" id="PTIX01000010">
    <property type="protein sequence ID" value="PPK66500.1"/>
    <property type="molecule type" value="Genomic_DNA"/>
</dbReference>
<dbReference type="RefSeq" id="WP_146108114.1">
    <property type="nucleotide sequence ID" value="NZ_CP154825.1"/>
</dbReference>
<accession>A0A2S6GMU2</accession>
<feature type="region of interest" description="Disordered" evidence="1">
    <location>
        <begin position="80"/>
        <end position="153"/>
    </location>
</feature>
<evidence type="ECO:0000313" key="2">
    <source>
        <dbReference type="EMBL" id="PPK66500.1"/>
    </source>
</evidence>
<name>A0A2S6GMU2_9PSEU</name>
<organism evidence="2 3">
    <name type="scientific">Actinokineospora auranticolor</name>
    <dbReference type="NCBI Taxonomy" id="155976"/>
    <lineage>
        <taxon>Bacteria</taxon>
        <taxon>Bacillati</taxon>
        <taxon>Actinomycetota</taxon>
        <taxon>Actinomycetes</taxon>
        <taxon>Pseudonocardiales</taxon>
        <taxon>Pseudonocardiaceae</taxon>
        <taxon>Actinokineospora</taxon>
    </lineage>
</organism>
<keyword evidence="3" id="KW-1185">Reference proteome</keyword>
<sequence length="561" mass="58322">MATRLLLEGPDLEELLDRVRNEHGAHARIVSADRLRKGGVAGFFSKQWFEIGVEVPEPGDPTVPKEQVLSVSDLLALADKDDGAVATTRVPEPREGDEPPTGDTPVGGDPFAEFFSAATADDPPPVNGEGRLGAEPLETRGDAPVRRPDPGYDPVAALRARVGAAPQPAVDPADLGGGVAGLEADVASALRARAGMAGLRGRVRQPETGPDRTDTVDTEKGAADVLRAPAAPVALPDPVEAPAPAGAVLPAMFPSVQRPDEGGRMFTAHSVDAPEEEQVEEPVQASASVPAPASVLAPASVQVFAPMPLAPSVEAPVEEVEPERSLVEEVAPVEEPVDDPASWVVDEELIAPRLRSKARHALPDDDDDDPAWPTTDEPPHADTATGRQRRWDTPVPTDLLVALPGKVIVVAGPLEQAAVAAEWICAKLRLGPGAVMAAGPDVVGRGRVLGPEHAADLAEDLRRKPVPSVVAIDAAVEDPEGGRWAGSVAAALGAKHIVAAVDATRKTADLRRHLAALGGVDALAVYGTAASVDPDSVRELGLPILTIDGYPPEGPNRRPGY</sequence>
<feature type="region of interest" description="Disordered" evidence="1">
    <location>
        <begin position="356"/>
        <end position="391"/>
    </location>
</feature>
<evidence type="ECO:0000256" key="1">
    <source>
        <dbReference type="SAM" id="MobiDB-lite"/>
    </source>
</evidence>
<evidence type="ECO:0000313" key="3">
    <source>
        <dbReference type="Proteomes" id="UP000239203"/>
    </source>
</evidence>
<reference evidence="2 3" key="1">
    <citation type="submission" date="2018-02" db="EMBL/GenBank/DDBJ databases">
        <title>Genomic Encyclopedia of Archaeal and Bacterial Type Strains, Phase II (KMG-II): from individual species to whole genera.</title>
        <authorList>
            <person name="Goeker M."/>
        </authorList>
    </citation>
    <scope>NUCLEOTIDE SEQUENCE [LARGE SCALE GENOMIC DNA]</scope>
    <source>
        <strain evidence="2 3">YU 961-1</strain>
    </source>
</reference>
<feature type="compositionally biased region" description="Low complexity" evidence="1">
    <location>
        <begin position="99"/>
        <end position="110"/>
    </location>
</feature>